<keyword evidence="1 4" id="KW-0378">Hydrolase</keyword>
<evidence type="ECO:0000313" key="5">
    <source>
        <dbReference type="Proteomes" id="UP000002015"/>
    </source>
</evidence>
<dbReference type="EMBL" id="CP000821">
    <property type="protein sequence ID" value="ABV37016.1"/>
    <property type="molecule type" value="Genomic_DNA"/>
</dbReference>
<dbReference type="eggNOG" id="COG0388">
    <property type="taxonomic scope" value="Bacteria"/>
</dbReference>
<dbReference type="GO" id="GO:0033388">
    <property type="term" value="P:putrescine biosynthetic process from arginine"/>
    <property type="evidence" value="ECO:0007669"/>
    <property type="project" value="TreeGrafter"/>
</dbReference>
<dbReference type="InterPro" id="IPR050345">
    <property type="entry name" value="Aliph_Amidase/BUP"/>
</dbReference>
<dbReference type="GO" id="GO:0050126">
    <property type="term" value="F:N-carbamoylputrescine amidase activity"/>
    <property type="evidence" value="ECO:0007669"/>
    <property type="project" value="InterPro"/>
</dbReference>
<dbReference type="Pfam" id="PF00795">
    <property type="entry name" value="CN_hydrolase"/>
    <property type="match status" value="1"/>
</dbReference>
<dbReference type="HOGENOM" id="CLU_030130_4_0_6"/>
<sequence length="319" mass="35843">MLIHLCSLEAQSRKANIQQRQCKMSKCVKFAAVQLSISWDLDSNLSNATQAITDAAQQGAQVIVLQELFAAPYFCKQQRAKYFELAAEREKHPLIDKMSQLAESLKVVIPVSYFEKSGNTFFNSMVMIDADGRILDNYRKSHIPDGPGYCEKYYFSPGDTGFKVWQTRYGCFGAGICWDQWFPELARSLTLAGAEAIFYPTAIGSEPQDLSLDSRGHWQRTMQGHAAANLIPVIAANRTGVETDDGLETHFYGSSFITDHTGKILAEAGRSSEEIIYAEIDLQASSQARHSWGLFRDRRPELYSRLLSLTGEIESLERR</sequence>
<dbReference type="PROSITE" id="PS50263">
    <property type="entry name" value="CN_HYDROLASE"/>
    <property type="match status" value="1"/>
</dbReference>
<evidence type="ECO:0000313" key="4">
    <source>
        <dbReference type="EMBL" id="ABV37016.1"/>
    </source>
</evidence>
<protein>
    <submittedName>
        <fullName evidence="4">Putative carbon-nitrogen hydrolase</fullName>
    </submittedName>
</protein>
<accession>A8FVZ3</accession>
<dbReference type="InterPro" id="IPR017755">
    <property type="entry name" value="N-carbamoylputrescine_amidase"/>
</dbReference>
<dbReference type="InterPro" id="IPR036526">
    <property type="entry name" value="C-N_Hydrolase_sf"/>
</dbReference>
<dbReference type="NCBIfam" id="TIGR03381">
    <property type="entry name" value="agmatine_aguB"/>
    <property type="match status" value="1"/>
</dbReference>
<dbReference type="CDD" id="cd07573">
    <property type="entry name" value="CPA"/>
    <property type="match status" value="1"/>
</dbReference>
<reference evidence="4 5" key="1">
    <citation type="submission" date="2007-08" db="EMBL/GenBank/DDBJ databases">
        <title>Complete sequence of Shewanella sediminis HAW-EB3.</title>
        <authorList>
            <consortium name="US DOE Joint Genome Institute"/>
            <person name="Copeland A."/>
            <person name="Lucas S."/>
            <person name="Lapidus A."/>
            <person name="Barry K."/>
            <person name="Glavina del Rio T."/>
            <person name="Dalin E."/>
            <person name="Tice H."/>
            <person name="Pitluck S."/>
            <person name="Chertkov O."/>
            <person name="Brettin T."/>
            <person name="Bruce D."/>
            <person name="Detter J.C."/>
            <person name="Han C."/>
            <person name="Schmutz J."/>
            <person name="Larimer F."/>
            <person name="Land M."/>
            <person name="Hauser L."/>
            <person name="Kyrpides N."/>
            <person name="Kim E."/>
            <person name="Zhao J.-S."/>
            <person name="Richardson P."/>
        </authorList>
    </citation>
    <scope>NUCLEOTIDE SEQUENCE [LARGE SCALE GENOMIC DNA]</scope>
    <source>
        <strain evidence="4 5">HAW-EB3</strain>
    </source>
</reference>
<dbReference type="KEGG" id="sse:Ssed_2407"/>
<gene>
    <name evidence="4" type="ordered locus">Ssed_2407</name>
</gene>
<dbReference type="Gene3D" id="3.60.110.10">
    <property type="entry name" value="Carbon-nitrogen hydrolase"/>
    <property type="match status" value="1"/>
</dbReference>
<proteinExistence type="inferred from homology"/>
<evidence type="ECO:0000259" key="3">
    <source>
        <dbReference type="PROSITE" id="PS50263"/>
    </source>
</evidence>
<evidence type="ECO:0000256" key="2">
    <source>
        <dbReference type="ARBA" id="ARBA00034122"/>
    </source>
</evidence>
<dbReference type="PANTHER" id="PTHR43674">
    <property type="entry name" value="NITRILASE C965.09-RELATED"/>
    <property type="match status" value="1"/>
</dbReference>
<feature type="domain" description="CN hydrolase" evidence="3">
    <location>
        <begin position="28"/>
        <end position="282"/>
    </location>
</feature>
<dbReference type="Proteomes" id="UP000002015">
    <property type="component" value="Chromosome"/>
</dbReference>
<organism evidence="4 5">
    <name type="scientific">Shewanella sediminis (strain HAW-EB3)</name>
    <dbReference type="NCBI Taxonomy" id="425104"/>
    <lineage>
        <taxon>Bacteria</taxon>
        <taxon>Pseudomonadati</taxon>
        <taxon>Pseudomonadota</taxon>
        <taxon>Gammaproteobacteria</taxon>
        <taxon>Alteromonadales</taxon>
        <taxon>Shewanellaceae</taxon>
        <taxon>Shewanella</taxon>
    </lineage>
</organism>
<keyword evidence="5" id="KW-1185">Reference proteome</keyword>
<dbReference type="InterPro" id="IPR003010">
    <property type="entry name" value="C-N_Hydrolase"/>
</dbReference>
<dbReference type="SUPFAM" id="SSF56317">
    <property type="entry name" value="Carbon-nitrogen hydrolase"/>
    <property type="match status" value="1"/>
</dbReference>
<name>A8FVZ3_SHESH</name>
<dbReference type="AlphaFoldDB" id="A8FVZ3"/>
<dbReference type="PANTHER" id="PTHR43674:SF2">
    <property type="entry name" value="BETA-UREIDOPROPIONASE"/>
    <property type="match status" value="1"/>
</dbReference>
<dbReference type="STRING" id="425104.Ssed_2407"/>
<evidence type="ECO:0000256" key="1">
    <source>
        <dbReference type="ARBA" id="ARBA00022801"/>
    </source>
</evidence>
<comment type="similarity">
    <text evidence="2">Belongs to the carbon-nitrogen hydrolase superfamily.</text>
</comment>